<feature type="transmembrane region" description="Helical" evidence="7">
    <location>
        <begin position="12"/>
        <end position="34"/>
    </location>
</feature>
<organism evidence="9 10">
    <name type="scientific">Treponema lecithinolyticum ATCC 700332</name>
    <dbReference type="NCBI Taxonomy" id="1321815"/>
    <lineage>
        <taxon>Bacteria</taxon>
        <taxon>Pseudomonadati</taxon>
        <taxon>Spirochaetota</taxon>
        <taxon>Spirochaetia</taxon>
        <taxon>Spirochaetales</taxon>
        <taxon>Treponemataceae</taxon>
        <taxon>Treponema</taxon>
    </lineage>
</organism>
<keyword evidence="6 7" id="KW-0472">Membrane</keyword>
<keyword evidence="2 7" id="KW-0813">Transport</keyword>
<proteinExistence type="inferred from homology"/>
<feature type="transmembrane region" description="Helical" evidence="7">
    <location>
        <begin position="155"/>
        <end position="178"/>
    </location>
</feature>
<keyword evidence="5 7" id="KW-1133">Transmembrane helix</keyword>
<dbReference type="PANTHER" id="PTHR30193">
    <property type="entry name" value="ABC TRANSPORTER PERMEASE PROTEIN"/>
    <property type="match status" value="1"/>
</dbReference>
<evidence type="ECO:0000256" key="3">
    <source>
        <dbReference type="ARBA" id="ARBA00022475"/>
    </source>
</evidence>
<evidence type="ECO:0000313" key="10">
    <source>
        <dbReference type="Proteomes" id="UP000016649"/>
    </source>
</evidence>
<evidence type="ECO:0000313" key="9">
    <source>
        <dbReference type="EMBL" id="ERJ91759.1"/>
    </source>
</evidence>
<protein>
    <submittedName>
        <fullName evidence="9">ABC transporter, permease protein</fullName>
    </submittedName>
</protein>
<evidence type="ECO:0000256" key="2">
    <source>
        <dbReference type="ARBA" id="ARBA00022448"/>
    </source>
</evidence>
<dbReference type="RefSeq" id="WP_021686156.1">
    <property type="nucleotide sequence ID" value="NZ_KI260554.1"/>
</dbReference>
<comment type="similarity">
    <text evidence="7">Belongs to the binding-protein-dependent transport system permease family.</text>
</comment>
<dbReference type="InterPro" id="IPR000515">
    <property type="entry name" value="MetI-like"/>
</dbReference>
<dbReference type="Pfam" id="PF00528">
    <property type="entry name" value="BPD_transp_1"/>
    <property type="match status" value="1"/>
</dbReference>
<dbReference type="PROSITE" id="PS50928">
    <property type="entry name" value="ABC_TM1"/>
    <property type="match status" value="1"/>
</dbReference>
<comment type="caution">
    <text evidence="9">The sequence shown here is derived from an EMBL/GenBank/DDBJ whole genome shotgun (WGS) entry which is preliminary data.</text>
</comment>
<evidence type="ECO:0000259" key="8">
    <source>
        <dbReference type="PROSITE" id="PS50928"/>
    </source>
</evidence>
<gene>
    <name evidence="9" type="ORF">HMPREF9193_01983</name>
</gene>
<comment type="subcellular location">
    <subcellularLocation>
        <location evidence="1 7">Cell membrane</location>
        <topology evidence="1 7">Multi-pass membrane protein</topology>
    </subcellularLocation>
</comment>
<dbReference type="InterPro" id="IPR051393">
    <property type="entry name" value="ABC_transporter_permease"/>
</dbReference>
<feature type="transmembrane region" description="Helical" evidence="7">
    <location>
        <begin position="205"/>
        <end position="223"/>
    </location>
</feature>
<evidence type="ECO:0000256" key="7">
    <source>
        <dbReference type="RuleBase" id="RU363032"/>
    </source>
</evidence>
<dbReference type="PANTHER" id="PTHR30193:SF37">
    <property type="entry name" value="INNER MEMBRANE ABC TRANSPORTER PERMEASE PROTEIN YCJO"/>
    <property type="match status" value="1"/>
</dbReference>
<evidence type="ECO:0000256" key="6">
    <source>
        <dbReference type="ARBA" id="ARBA00023136"/>
    </source>
</evidence>
<feature type="transmembrane region" description="Helical" evidence="7">
    <location>
        <begin position="260"/>
        <end position="282"/>
    </location>
</feature>
<keyword evidence="10" id="KW-1185">Reference proteome</keyword>
<name>A0ABN0NWM4_TRELE</name>
<accession>A0ABN0NWM4</accession>
<dbReference type="SUPFAM" id="SSF161098">
    <property type="entry name" value="MetI-like"/>
    <property type="match status" value="1"/>
</dbReference>
<dbReference type="CDD" id="cd06261">
    <property type="entry name" value="TM_PBP2"/>
    <property type="match status" value="1"/>
</dbReference>
<keyword evidence="3" id="KW-1003">Cell membrane</keyword>
<feature type="domain" description="ABC transmembrane type-1" evidence="8">
    <location>
        <begin position="68"/>
        <end position="281"/>
    </location>
</feature>
<keyword evidence="4 7" id="KW-0812">Transmembrane</keyword>
<feature type="transmembrane region" description="Helical" evidence="7">
    <location>
        <begin position="72"/>
        <end position="93"/>
    </location>
</feature>
<evidence type="ECO:0000256" key="4">
    <source>
        <dbReference type="ARBA" id="ARBA00022692"/>
    </source>
</evidence>
<sequence>MKKIKTILTPWLFLALPLCMYFIWVIIPVFQSLLFSLTYRESILIQSKFIGLANFIRLFQDPQFYLALKNNFVWLICFVLIPIPLGLAVALLFNIDCAGANTYKTLFYIPMTLSFTVIGTIWAWIYLPEYGVLNVFLRSIGLESFTRQWLGDKRYMTGALVAVGVWRQIPYIMILYLAGLKNIPVELIEAALIDGADFRRRFTHIIVPLLAPSTVMAVTISIIDSLRSFDAIYVLTNTKARAAEVLSTYMYTSSFNYQDYGYGSAIAVIQFTITLAFILVYVNNSLNKEIQN</sequence>
<dbReference type="InterPro" id="IPR035906">
    <property type="entry name" value="MetI-like_sf"/>
</dbReference>
<dbReference type="EMBL" id="AWVH01000043">
    <property type="protein sequence ID" value="ERJ91759.1"/>
    <property type="molecule type" value="Genomic_DNA"/>
</dbReference>
<reference evidence="9 10" key="1">
    <citation type="submission" date="2013-08" db="EMBL/GenBank/DDBJ databases">
        <authorList>
            <person name="Weinstock G."/>
            <person name="Sodergren E."/>
            <person name="Wylie T."/>
            <person name="Fulton L."/>
            <person name="Fulton R."/>
            <person name="Fronick C."/>
            <person name="O'Laughlin M."/>
            <person name="Godfrey J."/>
            <person name="Miner T."/>
            <person name="Herter B."/>
            <person name="Appelbaum E."/>
            <person name="Cordes M."/>
            <person name="Lek S."/>
            <person name="Wollam A."/>
            <person name="Pepin K.H."/>
            <person name="Palsikar V.B."/>
            <person name="Mitreva M."/>
            <person name="Wilson R.K."/>
        </authorList>
    </citation>
    <scope>NUCLEOTIDE SEQUENCE [LARGE SCALE GENOMIC DNA]</scope>
    <source>
        <strain evidence="9 10">ATCC 700332</strain>
    </source>
</reference>
<evidence type="ECO:0000256" key="1">
    <source>
        <dbReference type="ARBA" id="ARBA00004651"/>
    </source>
</evidence>
<dbReference type="Gene3D" id="1.10.3720.10">
    <property type="entry name" value="MetI-like"/>
    <property type="match status" value="1"/>
</dbReference>
<feature type="transmembrane region" description="Helical" evidence="7">
    <location>
        <begin position="105"/>
        <end position="127"/>
    </location>
</feature>
<evidence type="ECO:0000256" key="5">
    <source>
        <dbReference type="ARBA" id="ARBA00022989"/>
    </source>
</evidence>
<dbReference type="Proteomes" id="UP000016649">
    <property type="component" value="Unassembled WGS sequence"/>
</dbReference>